<dbReference type="GO" id="GO:0000724">
    <property type="term" value="P:double-strand break repair via homologous recombination"/>
    <property type="evidence" value="ECO:0007669"/>
    <property type="project" value="TreeGrafter"/>
</dbReference>
<evidence type="ECO:0000256" key="4">
    <source>
        <dbReference type="ARBA" id="ARBA00009028"/>
    </source>
</evidence>
<gene>
    <name evidence="21" type="ORF">FQN60_005142</name>
</gene>
<keyword evidence="16 18" id="KW-0469">Meiosis</keyword>
<dbReference type="GO" id="GO:0035861">
    <property type="term" value="C:site of double-strand break"/>
    <property type="evidence" value="ECO:0007669"/>
    <property type="project" value="TreeGrafter"/>
</dbReference>
<evidence type="ECO:0000259" key="20">
    <source>
        <dbReference type="SMART" id="SM01347"/>
    </source>
</evidence>
<dbReference type="InterPro" id="IPR003701">
    <property type="entry name" value="Mre11"/>
</dbReference>
<reference evidence="21 22" key="1">
    <citation type="submission" date="2019-08" db="EMBL/GenBank/DDBJ databases">
        <title>A chromosome-level genome assembly, high-density linkage maps, and genome scans reveal the genomic architecture of hybrid incompatibilities underlying speciation via character displacement in darters (Percidae: Etheostominae).</title>
        <authorList>
            <person name="Moran R.L."/>
            <person name="Catchen J.M."/>
            <person name="Fuller R.C."/>
        </authorList>
    </citation>
    <scope>NUCLEOTIDE SEQUENCE [LARGE SCALE GENOMIC DNA]</scope>
    <source>
        <strain evidence="21">EspeVRDwgs_2016</strain>
        <tissue evidence="21">Muscle</tissue>
    </source>
</reference>
<comment type="caution">
    <text evidence="21">The sequence shown here is derived from an EMBL/GenBank/DDBJ whole genome shotgun (WGS) entry which is preliminary data.</text>
</comment>
<dbReference type="FunFam" id="3.60.21.10:FF:000011">
    <property type="entry name" value="Double-strand break repair protein"/>
    <property type="match status" value="1"/>
</dbReference>
<feature type="compositionally biased region" description="Polar residues" evidence="19">
    <location>
        <begin position="571"/>
        <end position="587"/>
    </location>
</feature>
<dbReference type="GO" id="GO:0000014">
    <property type="term" value="F:single-stranded DNA endodeoxyribonuclease activity"/>
    <property type="evidence" value="ECO:0007669"/>
    <property type="project" value="TreeGrafter"/>
</dbReference>
<keyword evidence="12 18" id="KW-0269">Exonuclease</keyword>
<evidence type="ECO:0000256" key="5">
    <source>
        <dbReference type="ARBA" id="ARBA00017089"/>
    </source>
</evidence>
<dbReference type="InterPro" id="IPR004843">
    <property type="entry name" value="Calcineurin-like_PHP"/>
</dbReference>
<evidence type="ECO:0000256" key="16">
    <source>
        <dbReference type="ARBA" id="ARBA00023254"/>
    </source>
</evidence>
<evidence type="ECO:0000256" key="2">
    <source>
        <dbReference type="ARBA" id="ARBA00004123"/>
    </source>
</evidence>
<protein>
    <recommendedName>
        <fullName evidence="5">Double-strand break repair protein MRE11</fullName>
    </recommendedName>
</protein>
<evidence type="ECO:0000313" key="21">
    <source>
        <dbReference type="EMBL" id="KAA8594308.1"/>
    </source>
</evidence>
<dbReference type="GO" id="GO:0030870">
    <property type="term" value="C:Mre11 complex"/>
    <property type="evidence" value="ECO:0007669"/>
    <property type="project" value="InterPro"/>
</dbReference>
<dbReference type="GO" id="GO:0042138">
    <property type="term" value="P:meiotic DNA double-strand break formation"/>
    <property type="evidence" value="ECO:0007669"/>
    <property type="project" value="TreeGrafter"/>
</dbReference>
<evidence type="ECO:0000256" key="13">
    <source>
        <dbReference type="ARBA" id="ARBA00023204"/>
    </source>
</evidence>
<comment type="cofactor">
    <cofactor evidence="1">
        <name>Mn(2+)</name>
        <dbReference type="ChEBI" id="CHEBI:29035"/>
    </cofactor>
</comment>
<comment type="similarity">
    <text evidence="4 18">Belongs to the MRE11/RAD32 family.</text>
</comment>
<keyword evidence="15 18" id="KW-0539">Nucleus</keyword>
<evidence type="ECO:0000256" key="12">
    <source>
        <dbReference type="ARBA" id="ARBA00022839"/>
    </source>
</evidence>
<evidence type="ECO:0000256" key="10">
    <source>
        <dbReference type="ARBA" id="ARBA00022763"/>
    </source>
</evidence>
<evidence type="ECO:0000256" key="17">
    <source>
        <dbReference type="PIRSR" id="PIRSR000882-1"/>
    </source>
</evidence>
<dbReference type="Pfam" id="PF04152">
    <property type="entry name" value="Mre11_DNA_bind"/>
    <property type="match status" value="1"/>
</dbReference>
<dbReference type="InterPro" id="IPR038487">
    <property type="entry name" value="Mre11_capping_dom"/>
</dbReference>
<dbReference type="Gene3D" id="3.30.110.110">
    <property type="entry name" value="Mre11, capping domain"/>
    <property type="match status" value="1"/>
</dbReference>
<evidence type="ECO:0000256" key="18">
    <source>
        <dbReference type="RuleBase" id="RU003447"/>
    </source>
</evidence>
<dbReference type="GO" id="GO:0008296">
    <property type="term" value="F:3'-5'-DNA exonuclease activity"/>
    <property type="evidence" value="ECO:0007669"/>
    <property type="project" value="InterPro"/>
</dbReference>
<keyword evidence="9 18" id="KW-0255">Endonuclease</keyword>
<dbReference type="GO" id="GO:0030145">
    <property type="term" value="F:manganese ion binding"/>
    <property type="evidence" value="ECO:0007669"/>
    <property type="project" value="InterPro"/>
</dbReference>
<feature type="region of interest" description="Disordered" evidence="19">
    <location>
        <begin position="510"/>
        <end position="661"/>
    </location>
</feature>
<keyword evidence="13 18" id="KW-0234">DNA repair</keyword>
<dbReference type="SUPFAM" id="SSF56300">
    <property type="entry name" value="Metallo-dependent phosphatases"/>
    <property type="match status" value="1"/>
</dbReference>
<dbReference type="GO" id="GO:0031573">
    <property type="term" value="P:mitotic intra-S DNA damage checkpoint signaling"/>
    <property type="evidence" value="ECO:0007669"/>
    <property type="project" value="TreeGrafter"/>
</dbReference>
<keyword evidence="6" id="KW-0158">Chromosome</keyword>
<dbReference type="InterPro" id="IPR029052">
    <property type="entry name" value="Metallo-depent_PP-like"/>
</dbReference>
<dbReference type="NCBIfam" id="TIGR00583">
    <property type="entry name" value="mre11"/>
    <property type="match status" value="1"/>
</dbReference>
<feature type="compositionally biased region" description="Polar residues" evidence="19">
    <location>
        <begin position="682"/>
        <end position="691"/>
    </location>
</feature>
<keyword evidence="22" id="KW-1185">Reference proteome</keyword>
<sequence length="718" mass="80849">MSSENTIDDEDTFKILIATDIHLGYLEKDAIRGNDSFTTLEEILKCAKTNQVDFILLGGDLFHDNKPSRRCLHHCITMLRQYCMGDTPIQFNILSDQNVNFNTTKFPWVNYQDENLNISIPAFSIHGNHDDPTGAEGLCALDLLSASGLVNHFGHSQSVERIEISPILMQKGKTKLALFGLGSIPDERLYRMFVNNQVTMLRPKEDQDEWFNLFTIHQNRSKHGPTNYIPEQFLDDFLDLVVWGHEHECLIAPTRNEQQLFYVTQPGSSVATSLSPGEATKKHIGLLRVNGRKMNLQKIPLKTVRQFFIQDVVLADYQDQFTPDTPQVTKKVENLCYAKVTEMLEEAERERLGCPLTPEKPLIRLRVDYSGGFEAFNTSRFSQKFVERVANPKDIIHFLRRREQKEDIKDEVNVDYGKLLKTTAVEGLRVEDLKGMGKAIQEFVDKDEKDAIEELITYQLEKTQRHLQVRGVTTEQDIDTEIRLFRDSKKNTTEEENEISEAINRAKALRLERGSEPVDPDLSGELALDSDEDSVPLPPPTRGRGRGGRGRGRGRGAAPSEPKPAGRSRSQKSLTTQSRSIMQAFQASSQRSSRTSSTTSYKDVEMTIDDSDDDIPVKKASRPPPRPASSSSSFTKNSSQSQSQSSKGIAFDDSDDDESTMSKQKLYFSFTECPRHLAFSPGHSQHPSSPLQPDANEKRYPQPVTVMEASAGSPEALG</sequence>
<comment type="subcellular location">
    <subcellularLocation>
        <location evidence="3">Chromosome</location>
    </subcellularLocation>
    <subcellularLocation>
        <location evidence="2">Nucleus</location>
    </subcellularLocation>
</comment>
<dbReference type="InterPro" id="IPR007281">
    <property type="entry name" value="Mre11_DNA-bd"/>
</dbReference>
<keyword evidence="11 18" id="KW-0378">Hydrolase</keyword>
<evidence type="ECO:0000256" key="8">
    <source>
        <dbReference type="ARBA" id="ARBA00022723"/>
    </source>
</evidence>
<dbReference type="SMART" id="SM01347">
    <property type="entry name" value="Mre11_DNA_bind"/>
    <property type="match status" value="1"/>
</dbReference>
<feature type="active site" description="Proton donor" evidence="17">
    <location>
        <position position="129"/>
    </location>
</feature>
<dbReference type="Pfam" id="PF00149">
    <property type="entry name" value="Metallophos"/>
    <property type="match status" value="1"/>
</dbReference>
<keyword evidence="14 18" id="KW-0464">Manganese</keyword>
<proteinExistence type="inferred from homology"/>
<keyword evidence="10 18" id="KW-0227">DNA damage</keyword>
<evidence type="ECO:0000256" key="14">
    <source>
        <dbReference type="ARBA" id="ARBA00023211"/>
    </source>
</evidence>
<accession>A0A5J5DM83</accession>
<evidence type="ECO:0000256" key="3">
    <source>
        <dbReference type="ARBA" id="ARBA00004286"/>
    </source>
</evidence>
<dbReference type="PIRSF" id="PIRSF000882">
    <property type="entry name" value="DSB_repair_MRE11"/>
    <property type="match status" value="1"/>
</dbReference>
<dbReference type="GO" id="GO:0097552">
    <property type="term" value="P:mitochondrial double-strand break repair via homologous recombination"/>
    <property type="evidence" value="ECO:0007669"/>
    <property type="project" value="TreeGrafter"/>
</dbReference>
<evidence type="ECO:0000313" key="22">
    <source>
        <dbReference type="Proteomes" id="UP000327493"/>
    </source>
</evidence>
<feature type="compositionally biased region" description="Low complexity" evidence="19">
    <location>
        <begin position="628"/>
        <end position="646"/>
    </location>
</feature>
<feature type="non-terminal residue" evidence="21">
    <location>
        <position position="718"/>
    </location>
</feature>
<dbReference type="InterPro" id="IPR041796">
    <property type="entry name" value="Mre11_N"/>
</dbReference>
<dbReference type="GO" id="GO:0007095">
    <property type="term" value="P:mitotic G2 DNA damage checkpoint signaling"/>
    <property type="evidence" value="ECO:0007669"/>
    <property type="project" value="TreeGrafter"/>
</dbReference>
<keyword evidence="8" id="KW-0479">Metal-binding</keyword>
<dbReference type="Proteomes" id="UP000327493">
    <property type="component" value="Chromosome 3"/>
</dbReference>
<name>A0A5J5DM83_9PERO</name>
<dbReference type="PANTHER" id="PTHR10139">
    <property type="entry name" value="DOUBLE-STRAND BREAK REPAIR PROTEIN MRE11"/>
    <property type="match status" value="1"/>
</dbReference>
<dbReference type="EMBL" id="VOFY01000003">
    <property type="protein sequence ID" value="KAA8594308.1"/>
    <property type="molecule type" value="Genomic_DNA"/>
</dbReference>
<dbReference type="Gene3D" id="3.60.21.10">
    <property type="match status" value="1"/>
</dbReference>
<dbReference type="AlphaFoldDB" id="A0A5J5DM83"/>
<evidence type="ECO:0000256" key="1">
    <source>
        <dbReference type="ARBA" id="ARBA00001936"/>
    </source>
</evidence>
<feature type="region of interest" description="Disordered" evidence="19">
    <location>
        <begin position="676"/>
        <end position="718"/>
    </location>
</feature>
<organism evidence="21 22">
    <name type="scientific">Etheostoma spectabile</name>
    <name type="common">orangethroat darter</name>
    <dbReference type="NCBI Taxonomy" id="54343"/>
    <lineage>
        <taxon>Eukaryota</taxon>
        <taxon>Metazoa</taxon>
        <taxon>Chordata</taxon>
        <taxon>Craniata</taxon>
        <taxon>Vertebrata</taxon>
        <taxon>Euteleostomi</taxon>
        <taxon>Actinopterygii</taxon>
        <taxon>Neopterygii</taxon>
        <taxon>Teleostei</taxon>
        <taxon>Neoteleostei</taxon>
        <taxon>Acanthomorphata</taxon>
        <taxon>Eupercaria</taxon>
        <taxon>Perciformes</taxon>
        <taxon>Percoidei</taxon>
        <taxon>Percidae</taxon>
        <taxon>Etheostomatinae</taxon>
        <taxon>Etheostoma</taxon>
    </lineage>
</organism>
<dbReference type="GO" id="GO:0000723">
    <property type="term" value="P:telomere maintenance"/>
    <property type="evidence" value="ECO:0007669"/>
    <property type="project" value="TreeGrafter"/>
</dbReference>
<feature type="domain" description="Mre11 DNA-binding" evidence="20">
    <location>
        <begin position="294"/>
        <end position="443"/>
    </location>
</feature>
<evidence type="ECO:0000256" key="7">
    <source>
        <dbReference type="ARBA" id="ARBA00022722"/>
    </source>
</evidence>
<evidence type="ECO:0000256" key="11">
    <source>
        <dbReference type="ARBA" id="ARBA00022801"/>
    </source>
</evidence>
<dbReference type="PANTHER" id="PTHR10139:SF1">
    <property type="entry name" value="DOUBLE-STRAND BREAK REPAIR PROTEIN MRE11"/>
    <property type="match status" value="1"/>
</dbReference>
<evidence type="ECO:0000256" key="9">
    <source>
        <dbReference type="ARBA" id="ARBA00022759"/>
    </source>
</evidence>
<dbReference type="GO" id="GO:0006303">
    <property type="term" value="P:double-strand break repair via nonhomologous end joining"/>
    <property type="evidence" value="ECO:0007669"/>
    <property type="project" value="TreeGrafter"/>
</dbReference>
<feature type="compositionally biased region" description="Low complexity" evidence="19">
    <location>
        <begin position="588"/>
        <end position="600"/>
    </location>
</feature>
<dbReference type="CDD" id="cd00840">
    <property type="entry name" value="MPP_Mre11_N"/>
    <property type="match status" value="1"/>
</dbReference>
<evidence type="ECO:0000256" key="15">
    <source>
        <dbReference type="ARBA" id="ARBA00023242"/>
    </source>
</evidence>
<evidence type="ECO:0000256" key="6">
    <source>
        <dbReference type="ARBA" id="ARBA00022454"/>
    </source>
</evidence>
<evidence type="ECO:0000256" key="19">
    <source>
        <dbReference type="SAM" id="MobiDB-lite"/>
    </source>
</evidence>
<keyword evidence="7 18" id="KW-0540">Nuclease</keyword>
<feature type="compositionally biased region" description="Basic residues" evidence="19">
    <location>
        <begin position="543"/>
        <end position="554"/>
    </location>
</feature>